<evidence type="ECO:0000313" key="3">
    <source>
        <dbReference type="EMBL" id="SFQ53963.1"/>
    </source>
</evidence>
<protein>
    <recommendedName>
        <fullName evidence="1">N-acetyltransferase domain-containing protein</fullName>
    </recommendedName>
</protein>
<keyword evidence="5" id="KW-1185">Reference proteome</keyword>
<feature type="domain" description="N-acetyltransferase" evidence="1">
    <location>
        <begin position="129"/>
        <end position="284"/>
    </location>
</feature>
<evidence type="ECO:0000313" key="2">
    <source>
        <dbReference type="EMBL" id="NEC55807.1"/>
    </source>
</evidence>
<gene>
    <name evidence="2" type="ORF">G3I59_09435</name>
    <name evidence="3" type="ORF">SAMN05421854_114189</name>
</gene>
<dbReference type="SUPFAM" id="SSF55729">
    <property type="entry name" value="Acyl-CoA N-acyltransferases (Nat)"/>
    <property type="match status" value="1"/>
</dbReference>
<evidence type="ECO:0000313" key="5">
    <source>
        <dbReference type="Proteomes" id="UP000470404"/>
    </source>
</evidence>
<evidence type="ECO:0000313" key="4">
    <source>
        <dbReference type="Proteomes" id="UP000199137"/>
    </source>
</evidence>
<organism evidence="3 4">
    <name type="scientific">Amycolatopsis rubida</name>
    <dbReference type="NCBI Taxonomy" id="112413"/>
    <lineage>
        <taxon>Bacteria</taxon>
        <taxon>Bacillati</taxon>
        <taxon>Actinomycetota</taxon>
        <taxon>Actinomycetes</taxon>
        <taxon>Pseudonocardiales</taxon>
        <taxon>Pseudonocardiaceae</taxon>
        <taxon>Amycolatopsis</taxon>
    </lineage>
</organism>
<dbReference type="Gene3D" id="3.40.630.30">
    <property type="match status" value="1"/>
</dbReference>
<dbReference type="Proteomes" id="UP000199137">
    <property type="component" value="Unassembled WGS sequence"/>
</dbReference>
<name>A0A1I5ZC09_9PSEU</name>
<dbReference type="GO" id="GO:0016747">
    <property type="term" value="F:acyltransferase activity, transferring groups other than amino-acyl groups"/>
    <property type="evidence" value="ECO:0007669"/>
    <property type="project" value="InterPro"/>
</dbReference>
<reference evidence="3 4" key="1">
    <citation type="submission" date="2016-10" db="EMBL/GenBank/DDBJ databases">
        <authorList>
            <person name="de Groot N.N."/>
        </authorList>
    </citation>
    <scope>NUCLEOTIDE SEQUENCE [LARGE SCALE GENOMIC DNA]</scope>
    <source>
        <strain evidence="3 4">DSM 44637</strain>
    </source>
</reference>
<dbReference type="EMBL" id="JAAGNC010000061">
    <property type="protein sequence ID" value="NEC55807.1"/>
    <property type="molecule type" value="Genomic_DNA"/>
</dbReference>
<dbReference type="RefSeq" id="WP_143132593.1">
    <property type="nucleotide sequence ID" value="NZ_FOWC01000014.1"/>
</dbReference>
<dbReference type="AlphaFoldDB" id="A0A1I5ZC09"/>
<accession>A0A1I5ZC09</accession>
<dbReference type="Proteomes" id="UP000470404">
    <property type="component" value="Unassembled WGS sequence"/>
</dbReference>
<dbReference type="STRING" id="112413.SAMN05421854_114189"/>
<dbReference type="Pfam" id="PF00583">
    <property type="entry name" value="Acetyltransf_1"/>
    <property type="match status" value="1"/>
</dbReference>
<dbReference type="OrthoDB" id="4125043at2"/>
<dbReference type="InterPro" id="IPR016181">
    <property type="entry name" value="Acyl_CoA_acyltransferase"/>
</dbReference>
<proteinExistence type="predicted"/>
<evidence type="ECO:0000259" key="1">
    <source>
        <dbReference type="PROSITE" id="PS51186"/>
    </source>
</evidence>
<dbReference type="EMBL" id="FOWC01000014">
    <property type="protein sequence ID" value="SFQ53963.1"/>
    <property type="molecule type" value="Genomic_DNA"/>
</dbReference>
<dbReference type="PROSITE" id="PS51186">
    <property type="entry name" value="GNAT"/>
    <property type="match status" value="1"/>
</dbReference>
<reference evidence="2 5" key="2">
    <citation type="submission" date="2020-01" db="EMBL/GenBank/DDBJ databases">
        <title>Insect and environment-associated Actinomycetes.</title>
        <authorList>
            <person name="Currrie C."/>
            <person name="Chevrette M."/>
            <person name="Carlson C."/>
            <person name="Stubbendieck R."/>
            <person name="Wendt-Pienkowski E."/>
        </authorList>
    </citation>
    <scope>NUCLEOTIDE SEQUENCE [LARGE SCALE GENOMIC DNA]</scope>
    <source>
        <strain evidence="2 5">SID8386</strain>
    </source>
</reference>
<sequence>MTMSTSGGVDRMLSELTSRGLPRTRARLFAAEKMVLAVGDVRLILSIRDEPLSGRREALLALDTAPVVSEPALLNEVRDAVRERDEKVSTLVLRLPPEVEPTDTFVGKRATQYIVAGPDVRTVTESGEWTLRPYGPENHDAVAALLREALELGYRTTVPDVPVPDVGEFVESLLNSDGVTVFTAYHRDTFAGHATVVTDEDELTGAPQLELFDQFVLREWRGTAAGGLLASAAVGRARSAGHALRGHVVGDNPHSEAVTARLLAAGWHRAESYWAVPLSGGADA</sequence>
<dbReference type="InterPro" id="IPR000182">
    <property type="entry name" value="GNAT_dom"/>
</dbReference>